<reference evidence="2" key="1">
    <citation type="journal article" date="2019" name="Int. J. Syst. Evol. Microbiol.">
        <title>The Global Catalogue of Microorganisms (GCM) 10K type strain sequencing project: providing services to taxonomists for standard genome sequencing and annotation.</title>
        <authorList>
            <consortium name="The Broad Institute Genomics Platform"/>
            <consortium name="The Broad Institute Genome Sequencing Center for Infectious Disease"/>
            <person name="Wu L."/>
            <person name="Ma J."/>
        </authorList>
    </citation>
    <scope>NUCLEOTIDE SEQUENCE [LARGE SCALE GENOMIC DNA]</scope>
    <source>
        <strain evidence="2">JCM 17804</strain>
    </source>
</reference>
<evidence type="ECO:0000313" key="2">
    <source>
        <dbReference type="Proteomes" id="UP001500975"/>
    </source>
</evidence>
<evidence type="ECO:0000313" key="1">
    <source>
        <dbReference type="EMBL" id="GAA4331032.1"/>
    </source>
</evidence>
<comment type="caution">
    <text evidence="1">The sequence shown here is derived from an EMBL/GenBank/DDBJ whole genome shotgun (WGS) entry which is preliminary data.</text>
</comment>
<protein>
    <submittedName>
        <fullName evidence="1">Uncharacterized protein</fullName>
    </submittedName>
</protein>
<keyword evidence="2" id="KW-1185">Reference proteome</keyword>
<organism evidence="1 2">
    <name type="scientific">Variovorax defluvii</name>
    <dbReference type="NCBI Taxonomy" id="913761"/>
    <lineage>
        <taxon>Bacteria</taxon>
        <taxon>Pseudomonadati</taxon>
        <taxon>Pseudomonadota</taxon>
        <taxon>Betaproteobacteria</taxon>
        <taxon>Burkholderiales</taxon>
        <taxon>Comamonadaceae</taxon>
        <taxon>Variovorax</taxon>
    </lineage>
</organism>
<proteinExistence type="predicted"/>
<dbReference type="EMBL" id="BAABGJ010000002">
    <property type="protein sequence ID" value="GAA4331032.1"/>
    <property type="molecule type" value="Genomic_DNA"/>
</dbReference>
<name>A0ABP8GX12_9BURK</name>
<gene>
    <name evidence="1" type="ORF">GCM10023165_05080</name>
</gene>
<dbReference type="Proteomes" id="UP001500975">
    <property type="component" value="Unassembled WGS sequence"/>
</dbReference>
<accession>A0ABP8GX12</accession>
<sequence>MRSEEPLHAALPEGAFDGPRAFEAHVRDVLAAAARENWREIVLSDADFADWPLGERAMAEALQAWSGAGRSFTMLAHNFGVFERTHARFVHWRRMWSHIVDCRACDGSGLPQVPSGIWTPNWFLSRIDMQRVRGVCSREPEGRRALRERIEECLRHARPAFPATTLGL</sequence>